<accession>A0ABU2JG37</accession>
<dbReference type="EMBL" id="JAVREH010000062">
    <property type="protein sequence ID" value="MDT0263971.1"/>
    <property type="molecule type" value="Genomic_DNA"/>
</dbReference>
<sequence length="143" mass="15739">MSLPVHHVGLTVSDLERTAQFYELFGGKEISADHFCGPQFDRGLGVDGADFDTKMIQVGALLIELLSYHEPTRKPYTSRNCDIGAPHVAFQVDDIFAAYERVTATGVESYSPPQMVTEGAFADGYFVYLKDPDGMSVELIQTP</sequence>
<dbReference type="InterPro" id="IPR004360">
    <property type="entry name" value="Glyas_Fos-R_dOase_dom"/>
</dbReference>
<comment type="caution">
    <text evidence="3">The sequence shown here is derived from an EMBL/GenBank/DDBJ whole genome shotgun (WGS) entry which is preliminary data.</text>
</comment>
<proteinExistence type="predicted"/>
<dbReference type="InterPro" id="IPR051785">
    <property type="entry name" value="MMCE/EMCE_epimerase"/>
</dbReference>
<protein>
    <submittedName>
        <fullName evidence="3">VOC family protein</fullName>
    </submittedName>
</protein>
<dbReference type="PANTHER" id="PTHR43048:SF3">
    <property type="entry name" value="METHYLMALONYL-COA EPIMERASE, MITOCHONDRIAL"/>
    <property type="match status" value="1"/>
</dbReference>
<dbReference type="Proteomes" id="UP001183176">
    <property type="component" value="Unassembled WGS sequence"/>
</dbReference>
<dbReference type="InterPro" id="IPR037523">
    <property type="entry name" value="VOC_core"/>
</dbReference>
<evidence type="ECO:0000259" key="2">
    <source>
        <dbReference type="PROSITE" id="PS51819"/>
    </source>
</evidence>
<evidence type="ECO:0000256" key="1">
    <source>
        <dbReference type="ARBA" id="ARBA00022723"/>
    </source>
</evidence>
<dbReference type="RefSeq" id="WP_311425114.1">
    <property type="nucleotide sequence ID" value="NZ_JAVREH010000062.1"/>
</dbReference>
<feature type="domain" description="VOC" evidence="2">
    <location>
        <begin position="4"/>
        <end position="142"/>
    </location>
</feature>
<dbReference type="PANTHER" id="PTHR43048">
    <property type="entry name" value="METHYLMALONYL-COA EPIMERASE"/>
    <property type="match status" value="1"/>
</dbReference>
<evidence type="ECO:0000313" key="4">
    <source>
        <dbReference type="Proteomes" id="UP001183176"/>
    </source>
</evidence>
<reference evidence="4" key="1">
    <citation type="submission" date="2023-07" db="EMBL/GenBank/DDBJ databases">
        <title>30 novel species of actinomycetes from the DSMZ collection.</title>
        <authorList>
            <person name="Nouioui I."/>
        </authorList>
    </citation>
    <scope>NUCLEOTIDE SEQUENCE [LARGE SCALE GENOMIC DNA]</scope>
    <source>
        <strain evidence="4">DSM 44399</strain>
    </source>
</reference>
<dbReference type="PROSITE" id="PS51819">
    <property type="entry name" value="VOC"/>
    <property type="match status" value="1"/>
</dbReference>
<evidence type="ECO:0000313" key="3">
    <source>
        <dbReference type="EMBL" id="MDT0263971.1"/>
    </source>
</evidence>
<keyword evidence="1" id="KW-0479">Metal-binding</keyword>
<keyword evidence="4" id="KW-1185">Reference proteome</keyword>
<gene>
    <name evidence="3" type="ORF">RM423_21590</name>
</gene>
<dbReference type="SUPFAM" id="SSF54593">
    <property type="entry name" value="Glyoxalase/Bleomycin resistance protein/Dihydroxybiphenyl dioxygenase"/>
    <property type="match status" value="1"/>
</dbReference>
<name>A0ABU2JG37_9ACTN</name>
<organism evidence="3 4">
    <name type="scientific">Jatrophihabitans lederbergiae</name>
    <dbReference type="NCBI Taxonomy" id="3075547"/>
    <lineage>
        <taxon>Bacteria</taxon>
        <taxon>Bacillati</taxon>
        <taxon>Actinomycetota</taxon>
        <taxon>Actinomycetes</taxon>
        <taxon>Jatrophihabitantales</taxon>
        <taxon>Jatrophihabitantaceae</taxon>
        <taxon>Jatrophihabitans</taxon>
    </lineage>
</organism>
<dbReference type="InterPro" id="IPR029068">
    <property type="entry name" value="Glyas_Bleomycin-R_OHBP_Dase"/>
</dbReference>
<dbReference type="Gene3D" id="3.10.180.10">
    <property type="entry name" value="2,3-Dihydroxybiphenyl 1,2-Dioxygenase, domain 1"/>
    <property type="match status" value="1"/>
</dbReference>
<dbReference type="Pfam" id="PF00903">
    <property type="entry name" value="Glyoxalase"/>
    <property type="match status" value="1"/>
</dbReference>